<dbReference type="InterPro" id="IPR000504">
    <property type="entry name" value="RRM_dom"/>
</dbReference>
<dbReference type="PROSITE" id="PS50102">
    <property type="entry name" value="RRM"/>
    <property type="match status" value="1"/>
</dbReference>
<evidence type="ECO:0000259" key="4">
    <source>
        <dbReference type="PROSITE" id="PS50102"/>
    </source>
</evidence>
<dbReference type="EMBL" id="BMAV01015152">
    <property type="protein sequence ID" value="GFY64219.1"/>
    <property type="molecule type" value="Genomic_DNA"/>
</dbReference>
<proteinExistence type="predicted"/>
<dbReference type="GO" id="GO:0005737">
    <property type="term" value="C:cytoplasm"/>
    <property type="evidence" value="ECO:0007669"/>
    <property type="project" value="TreeGrafter"/>
</dbReference>
<dbReference type="GO" id="GO:0045948">
    <property type="term" value="P:positive regulation of translational initiation"/>
    <property type="evidence" value="ECO:0007669"/>
    <property type="project" value="TreeGrafter"/>
</dbReference>
<evidence type="ECO:0000313" key="6">
    <source>
        <dbReference type="Proteomes" id="UP000886998"/>
    </source>
</evidence>
<dbReference type="SMART" id="SM00360">
    <property type="entry name" value="RRM"/>
    <property type="match status" value="1"/>
</dbReference>
<keyword evidence="6" id="KW-1185">Reference proteome</keyword>
<dbReference type="InterPro" id="IPR012677">
    <property type="entry name" value="Nucleotide-bd_a/b_plait_sf"/>
</dbReference>
<feature type="domain" description="RRM" evidence="4">
    <location>
        <begin position="1"/>
        <end position="71"/>
    </location>
</feature>
<dbReference type="GO" id="GO:0003730">
    <property type="term" value="F:mRNA 3'-UTR binding"/>
    <property type="evidence" value="ECO:0007669"/>
    <property type="project" value="TreeGrafter"/>
</dbReference>
<organism evidence="5 6">
    <name type="scientific">Trichonephila inaurata madagascariensis</name>
    <dbReference type="NCBI Taxonomy" id="2747483"/>
    <lineage>
        <taxon>Eukaryota</taxon>
        <taxon>Metazoa</taxon>
        <taxon>Ecdysozoa</taxon>
        <taxon>Arthropoda</taxon>
        <taxon>Chelicerata</taxon>
        <taxon>Arachnida</taxon>
        <taxon>Araneae</taxon>
        <taxon>Araneomorphae</taxon>
        <taxon>Entelegynae</taxon>
        <taxon>Araneoidea</taxon>
        <taxon>Nephilidae</taxon>
        <taxon>Trichonephila</taxon>
        <taxon>Trichonephila inaurata</taxon>
    </lineage>
</organism>
<dbReference type="Proteomes" id="UP000886998">
    <property type="component" value="Unassembled WGS sequence"/>
</dbReference>
<dbReference type="OrthoDB" id="762982at2759"/>
<dbReference type="GO" id="GO:0008494">
    <property type="term" value="F:translation activator activity"/>
    <property type="evidence" value="ECO:0007669"/>
    <property type="project" value="TreeGrafter"/>
</dbReference>
<dbReference type="Pfam" id="PF00076">
    <property type="entry name" value="RRM_1"/>
    <property type="match status" value="1"/>
</dbReference>
<feature type="region of interest" description="Disordered" evidence="3">
    <location>
        <begin position="181"/>
        <end position="201"/>
    </location>
</feature>
<dbReference type="PANTHER" id="PTHR11176:SF57">
    <property type="entry name" value="PROTEIN BOULE"/>
    <property type="match status" value="1"/>
</dbReference>
<evidence type="ECO:0000256" key="1">
    <source>
        <dbReference type="ARBA" id="ARBA00022884"/>
    </source>
</evidence>
<keyword evidence="1 2" id="KW-0694">RNA-binding</keyword>
<dbReference type="GO" id="GO:0070935">
    <property type="term" value="P:3'-UTR-mediated mRNA stabilization"/>
    <property type="evidence" value="ECO:0007669"/>
    <property type="project" value="TreeGrafter"/>
</dbReference>
<dbReference type="Gene3D" id="3.30.70.330">
    <property type="match status" value="1"/>
</dbReference>
<evidence type="ECO:0000313" key="5">
    <source>
        <dbReference type="EMBL" id="GFY64219.1"/>
    </source>
</evidence>
<dbReference type="AlphaFoldDB" id="A0A8X7CAM9"/>
<protein>
    <submittedName>
        <fullName evidence="5">Protein boule</fullName>
    </submittedName>
</protein>
<evidence type="ECO:0000256" key="2">
    <source>
        <dbReference type="PROSITE-ProRule" id="PRU00176"/>
    </source>
</evidence>
<name>A0A8X7CAM9_9ARAC</name>
<comment type="caution">
    <text evidence="5">The sequence shown here is derived from an EMBL/GenBank/DDBJ whole genome shotgun (WGS) entry which is preliminary data.</text>
</comment>
<dbReference type="SUPFAM" id="SSF54928">
    <property type="entry name" value="RNA-binding domain, RBD"/>
    <property type="match status" value="1"/>
</dbReference>
<sequence>MTKEEDLKNLFSKYGHVKYVKVIFETNRSVTTGYGFVTFETEDEAQKVIEVNKTERLVLKGRKLNIAPAFKKQPVGGNKMVLGPFQSYLMATSAVARDPWYYSQGAWPSVEKPQFHLNQQYYYPFPPPQVGSSPIVYPMAIADYPYQSIPQGASSNYSEVSADIQENSKNRPKFVQSSLSENYDRGRHAQSKPSEALNADARRYSNGNGEIPTNCMHSYIPYMHPVFAKTINGMTVITYPSPVLINNPAVIHVKDGNTEAHNMISDLGFLLPSGTLTPPPTPLLPFPYDFNVNPSTDNYFKK</sequence>
<evidence type="ECO:0000256" key="3">
    <source>
        <dbReference type="SAM" id="MobiDB-lite"/>
    </source>
</evidence>
<dbReference type="PANTHER" id="PTHR11176">
    <property type="entry name" value="BOULE-RELATED"/>
    <property type="match status" value="1"/>
</dbReference>
<accession>A0A8X7CAM9</accession>
<reference evidence="5" key="1">
    <citation type="submission" date="2020-08" db="EMBL/GenBank/DDBJ databases">
        <title>Multicomponent nature underlies the extraordinary mechanical properties of spider dragline silk.</title>
        <authorList>
            <person name="Kono N."/>
            <person name="Nakamura H."/>
            <person name="Mori M."/>
            <person name="Yoshida Y."/>
            <person name="Ohtoshi R."/>
            <person name="Malay A.D."/>
            <person name="Moran D.A.P."/>
            <person name="Tomita M."/>
            <person name="Numata K."/>
            <person name="Arakawa K."/>
        </authorList>
    </citation>
    <scope>NUCLEOTIDE SEQUENCE</scope>
</reference>
<dbReference type="InterPro" id="IPR035979">
    <property type="entry name" value="RBD_domain_sf"/>
</dbReference>
<gene>
    <name evidence="5" type="primary">bol_3</name>
    <name evidence="5" type="ORF">TNIN_86641</name>
</gene>